<accession>A0A6A8M5E0</accession>
<evidence type="ECO:0000259" key="5">
    <source>
        <dbReference type="PROSITE" id="PS51987"/>
    </source>
</evidence>
<dbReference type="PANTHER" id="PTHR43407:SF1">
    <property type="entry name" value="LENGSIN"/>
    <property type="match status" value="1"/>
</dbReference>
<dbReference type="InterPro" id="IPR014746">
    <property type="entry name" value="Gln_synth/guanido_kin_cat_dom"/>
</dbReference>
<dbReference type="InterPro" id="IPR008146">
    <property type="entry name" value="Gln_synth_cat_dom"/>
</dbReference>
<dbReference type="GO" id="GO:0004356">
    <property type="term" value="F:glutamine synthetase activity"/>
    <property type="evidence" value="ECO:0007669"/>
    <property type="project" value="UniProtKB-EC"/>
</dbReference>
<dbReference type="PANTHER" id="PTHR43407">
    <property type="entry name" value="GLUTAMINE SYNTHETASE"/>
    <property type="match status" value="1"/>
</dbReference>
<dbReference type="RefSeq" id="WP_154572030.1">
    <property type="nucleotide sequence ID" value="NZ_JAQDDW010000010.1"/>
</dbReference>
<evidence type="ECO:0000256" key="2">
    <source>
        <dbReference type="ARBA" id="ARBA00012937"/>
    </source>
</evidence>
<evidence type="ECO:0000256" key="4">
    <source>
        <dbReference type="RuleBase" id="RU000384"/>
    </source>
</evidence>
<dbReference type="EC" id="6.3.1.2" evidence="2"/>
<dbReference type="AlphaFoldDB" id="A0A6A8M5E0"/>
<dbReference type="Pfam" id="PF00120">
    <property type="entry name" value="Gln-synt_C"/>
    <property type="match status" value="1"/>
</dbReference>
<name>A0A6A8M5E0_9FIRM</name>
<dbReference type="PROSITE" id="PS51987">
    <property type="entry name" value="GS_CATALYTIC"/>
    <property type="match status" value="1"/>
</dbReference>
<evidence type="ECO:0000256" key="3">
    <source>
        <dbReference type="PROSITE-ProRule" id="PRU01331"/>
    </source>
</evidence>
<dbReference type="GO" id="GO:0005737">
    <property type="term" value="C:cytoplasm"/>
    <property type="evidence" value="ECO:0007669"/>
    <property type="project" value="TreeGrafter"/>
</dbReference>
<evidence type="ECO:0000313" key="6">
    <source>
        <dbReference type="EMBL" id="MST68562.1"/>
    </source>
</evidence>
<dbReference type="SMART" id="SM01230">
    <property type="entry name" value="Gln-synt_C"/>
    <property type="match status" value="1"/>
</dbReference>
<evidence type="ECO:0000256" key="1">
    <source>
        <dbReference type="ARBA" id="ARBA00009897"/>
    </source>
</evidence>
<dbReference type="GO" id="GO:0006542">
    <property type="term" value="P:glutamine biosynthetic process"/>
    <property type="evidence" value="ECO:0007669"/>
    <property type="project" value="TreeGrafter"/>
</dbReference>
<proteinExistence type="inferred from homology"/>
<sequence>MRFDLDKMLFTIRPEEHDPATIRSLLEKHPEVKFVSLTGVDLANHSTDEKIPMREFIDNIEKTLKNGVQTDGSSVALPIIAALSDARVDIIPDSNVNWYVEYNFHNVDYKTDLPVGTLRIPSFLRHNNEKLVGSREFNNRCTQWFKEGVMEALNENPDVFNYIDGVDSPDEIESLSLTSATELEFWVKTPDDRADRAQLFTSQELKEQYWKRTVGPVGTALEETLEILDRYGFEVEMGHKEVGGIRAKMGNSGQYDHIMEQLEIDWKFSSPIQACDNEAQVKHIVRDVFRANNLEVTFLAKPMDGVAGNGEHTHLGMTAKLKNGKRVNLFVPKDRENEFMSPVGFGALMGLLRNYEILNPFVSATHDAFARLKPGYEAPVCIVTSLGRTVEDPSRNRTVLAGLVRDSSNPLATRFELRSPNPHSNTYLLVGAAYMLMLDGIKAALSAGKTPKELEASISKKAGEEDFYLEKDREYRSEENVFEFYTPEEREKLFGKAPATVWENFKALDEHPDMLKKITKGDPVMELIVKSFREQLTTKWYTELHDRQIPNTMDFVRRCTKQHVETDATDFDIMNWRRVDELRKYMGKDYLESLSLLSRAQIAIDEKDFDLVSELEIEIQKKTEELRKLYRTYTKNLF</sequence>
<dbReference type="GO" id="GO:0016020">
    <property type="term" value="C:membrane"/>
    <property type="evidence" value="ECO:0007669"/>
    <property type="project" value="TreeGrafter"/>
</dbReference>
<dbReference type="SUPFAM" id="SSF55931">
    <property type="entry name" value="Glutamine synthetase/guanido kinase"/>
    <property type="match status" value="1"/>
</dbReference>
<protein>
    <recommendedName>
        <fullName evidence="2">glutamine synthetase</fullName>
        <ecNumber evidence="2">6.3.1.2</ecNumber>
    </recommendedName>
</protein>
<dbReference type="Gene3D" id="3.30.590.10">
    <property type="entry name" value="Glutamine synthetase/guanido kinase, catalytic domain"/>
    <property type="match status" value="1"/>
</dbReference>
<feature type="domain" description="GS catalytic" evidence="5">
    <location>
        <begin position="155"/>
        <end position="579"/>
    </location>
</feature>
<dbReference type="EMBL" id="VUNB01000002">
    <property type="protein sequence ID" value="MST68562.1"/>
    <property type="molecule type" value="Genomic_DNA"/>
</dbReference>
<gene>
    <name evidence="6" type="ORF">FYJ66_03020</name>
</gene>
<comment type="similarity">
    <text evidence="1 3 4">Belongs to the glutamine synthetase family.</text>
</comment>
<reference evidence="6" key="1">
    <citation type="submission" date="2019-09" db="EMBL/GenBank/DDBJ databases">
        <title>In-depth cultivation of the pig gut microbiome towards novel bacterial diversity and tailored functional studies.</title>
        <authorList>
            <person name="Wylensek D."/>
            <person name="Hitch T.C.A."/>
            <person name="Clavel T."/>
        </authorList>
    </citation>
    <scope>NUCLEOTIDE SEQUENCE</scope>
    <source>
        <strain evidence="6">RF-744-FAT-WT-3</strain>
    </source>
</reference>
<organism evidence="6">
    <name type="scientific">Baileyella intestinalis</name>
    <dbReference type="NCBI Taxonomy" id="2606709"/>
    <lineage>
        <taxon>Bacteria</taxon>
        <taxon>Bacillati</taxon>
        <taxon>Bacillota</taxon>
        <taxon>Clostridia</taxon>
        <taxon>Peptostreptococcales</taxon>
        <taxon>Anaerovoracaceae</taxon>
        <taxon>Baileyella</taxon>
    </lineage>
</organism>
<dbReference type="GO" id="GO:0019740">
    <property type="term" value="P:nitrogen utilization"/>
    <property type="evidence" value="ECO:0007669"/>
    <property type="project" value="TreeGrafter"/>
</dbReference>
<comment type="caution">
    <text evidence="6">The sequence shown here is derived from an EMBL/GenBank/DDBJ whole genome shotgun (WGS) entry which is preliminary data.</text>
</comment>